<protein>
    <recommendedName>
        <fullName evidence="2">Late embryogenesis abundant protein LEA-2 subgroup domain-containing protein</fullName>
    </recommendedName>
</protein>
<evidence type="ECO:0000313" key="5">
    <source>
        <dbReference type="Proteomes" id="UP000006727"/>
    </source>
</evidence>
<dbReference type="OrthoDB" id="1929523at2759"/>
<name>A9RUJ7_PHYPA</name>
<dbReference type="Gramene" id="Pp3c9_12490V3.1">
    <property type="protein sequence ID" value="PAC:32912467.CDS.1"/>
    <property type="gene ID" value="Pp3c9_12490"/>
</dbReference>
<evidence type="ECO:0000259" key="2">
    <source>
        <dbReference type="Pfam" id="PF03168"/>
    </source>
</evidence>
<feature type="transmembrane region" description="Helical" evidence="1">
    <location>
        <begin position="12"/>
        <end position="36"/>
    </location>
</feature>
<dbReference type="eggNOG" id="ENOG502RZ37">
    <property type="taxonomic scope" value="Eukaryota"/>
</dbReference>
<dbReference type="InterPro" id="IPR004864">
    <property type="entry name" value="LEA_2"/>
</dbReference>
<evidence type="ECO:0000313" key="4">
    <source>
        <dbReference type="EnsemblPlants" id="PAC:32912467.CDS.1"/>
    </source>
</evidence>
<reference evidence="3 5" key="2">
    <citation type="journal article" date="2018" name="Plant J.">
        <title>The Physcomitrella patens chromosome-scale assembly reveals moss genome structure and evolution.</title>
        <authorList>
            <person name="Lang D."/>
            <person name="Ullrich K.K."/>
            <person name="Murat F."/>
            <person name="Fuchs J."/>
            <person name="Jenkins J."/>
            <person name="Haas F.B."/>
            <person name="Piednoel M."/>
            <person name="Gundlach H."/>
            <person name="Van Bel M."/>
            <person name="Meyberg R."/>
            <person name="Vives C."/>
            <person name="Morata J."/>
            <person name="Symeonidi A."/>
            <person name="Hiss M."/>
            <person name="Muchero W."/>
            <person name="Kamisugi Y."/>
            <person name="Saleh O."/>
            <person name="Blanc G."/>
            <person name="Decker E.L."/>
            <person name="van Gessel N."/>
            <person name="Grimwood J."/>
            <person name="Hayes R.D."/>
            <person name="Graham S.W."/>
            <person name="Gunter L.E."/>
            <person name="McDaniel S.F."/>
            <person name="Hoernstein S.N.W."/>
            <person name="Larsson A."/>
            <person name="Li F.W."/>
            <person name="Perroud P.F."/>
            <person name="Phillips J."/>
            <person name="Ranjan P."/>
            <person name="Rokshar D.S."/>
            <person name="Rothfels C.J."/>
            <person name="Schneider L."/>
            <person name="Shu S."/>
            <person name="Stevenson D.W."/>
            <person name="Thummler F."/>
            <person name="Tillich M."/>
            <person name="Villarreal Aguilar J.C."/>
            <person name="Widiez T."/>
            <person name="Wong G.K."/>
            <person name="Wymore A."/>
            <person name="Zhang Y."/>
            <person name="Zimmer A.D."/>
            <person name="Quatrano R.S."/>
            <person name="Mayer K.F.X."/>
            <person name="Goodstein D."/>
            <person name="Casacuberta J.M."/>
            <person name="Vandepoele K."/>
            <person name="Reski R."/>
            <person name="Cuming A.C."/>
            <person name="Tuskan G.A."/>
            <person name="Maumus F."/>
            <person name="Salse J."/>
            <person name="Schmutz J."/>
            <person name="Rensing S.A."/>
        </authorList>
    </citation>
    <scope>NUCLEOTIDE SEQUENCE [LARGE SCALE GENOMIC DNA]</scope>
    <source>
        <strain evidence="4 5">cv. Gransden 2004</strain>
    </source>
</reference>
<dbReference type="GeneID" id="112286381"/>
<sequence>MIHDEEKRLRKQIWVTILGIIVVIAIVLVVLGLTVFKSRDPKVHINTIDLETFSIGQTSLNMSLLLDITVSNPNRASFTYSNGLTRLFYYGDPVGQALIPAGKIKSKADEYLSVLLFVEASRVIMNANLPGNIVSGRLPVVATTTLTGTLKVLGVFKHHALSTSDCDIFIFVANATVQSFYCRHAVRL</sequence>
<dbReference type="RefSeq" id="XP_024384004.1">
    <property type="nucleotide sequence ID" value="XM_024528236.2"/>
</dbReference>
<accession>A9RUJ7</accession>
<gene>
    <name evidence="4" type="primary">LOC112286381</name>
    <name evidence="3" type="ORF">PHYPA_012603</name>
</gene>
<keyword evidence="1" id="KW-0812">Transmembrane</keyword>
<evidence type="ECO:0000256" key="1">
    <source>
        <dbReference type="SAM" id="Phobius"/>
    </source>
</evidence>
<proteinExistence type="predicted"/>
<evidence type="ECO:0000313" key="3">
    <source>
        <dbReference type="EMBL" id="PNR48130.1"/>
    </source>
</evidence>
<keyword evidence="1" id="KW-0472">Membrane</keyword>
<dbReference type="AlphaFoldDB" id="A9RUJ7"/>
<dbReference type="InterPro" id="IPR055301">
    <property type="entry name" value="Lea14-like_2"/>
</dbReference>
<dbReference type="Pfam" id="PF03168">
    <property type="entry name" value="LEA_2"/>
    <property type="match status" value="1"/>
</dbReference>
<dbReference type="EnsemblPlants" id="Pp3c9_12490V3.1">
    <property type="protein sequence ID" value="PAC:32912467.CDS.1"/>
    <property type="gene ID" value="Pp3c9_12490"/>
</dbReference>
<dbReference type="Proteomes" id="UP000006727">
    <property type="component" value="Chromosome 9"/>
</dbReference>
<dbReference type="PaxDb" id="3218-PP1S29_194V6.1"/>
<dbReference type="EMBL" id="ABEU02000009">
    <property type="protein sequence ID" value="PNR48130.1"/>
    <property type="molecule type" value="Genomic_DNA"/>
</dbReference>
<keyword evidence="5" id="KW-1185">Reference proteome</keyword>
<feature type="domain" description="Late embryogenesis abundant protein LEA-2 subgroup" evidence="2">
    <location>
        <begin position="68"/>
        <end position="159"/>
    </location>
</feature>
<dbReference type="HOGENOM" id="CLU_050605_4_0_1"/>
<reference evidence="4" key="3">
    <citation type="submission" date="2020-12" db="UniProtKB">
        <authorList>
            <consortium name="EnsemblPlants"/>
        </authorList>
    </citation>
    <scope>IDENTIFICATION</scope>
</reference>
<organism evidence="3">
    <name type="scientific">Physcomitrium patens</name>
    <name type="common">Spreading-leaved earth moss</name>
    <name type="synonym">Physcomitrella patens</name>
    <dbReference type="NCBI Taxonomy" id="3218"/>
    <lineage>
        <taxon>Eukaryota</taxon>
        <taxon>Viridiplantae</taxon>
        <taxon>Streptophyta</taxon>
        <taxon>Embryophyta</taxon>
        <taxon>Bryophyta</taxon>
        <taxon>Bryophytina</taxon>
        <taxon>Bryopsida</taxon>
        <taxon>Funariidae</taxon>
        <taxon>Funariales</taxon>
        <taxon>Funariaceae</taxon>
        <taxon>Physcomitrium</taxon>
    </lineage>
</organism>
<keyword evidence="1" id="KW-1133">Transmembrane helix</keyword>
<reference evidence="3 5" key="1">
    <citation type="journal article" date="2008" name="Science">
        <title>The Physcomitrella genome reveals evolutionary insights into the conquest of land by plants.</title>
        <authorList>
            <person name="Rensing S."/>
            <person name="Lang D."/>
            <person name="Zimmer A."/>
            <person name="Terry A."/>
            <person name="Salamov A."/>
            <person name="Shapiro H."/>
            <person name="Nishiyama T."/>
            <person name="Perroud P.-F."/>
            <person name="Lindquist E."/>
            <person name="Kamisugi Y."/>
            <person name="Tanahashi T."/>
            <person name="Sakakibara K."/>
            <person name="Fujita T."/>
            <person name="Oishi K."/>
            <person name="Shin-I T."/>
            <person name="Kuroki Y."/>
            <person name="Toyoda A."/>
            <person name="Suzuki Y."/>
            <person name="Hashimoto A."/>
            <person name="Yamaguchi K."/>
            <person name="Sugano A."/>
            <person name="Kohara Y."/>
            <person name="Fujiyama A."/>
            <person name="Anterola A."/>
            <person name="Aoki S."/>
            <person name="Ashton N."/>
            <person name="Barbazuk W.B."/>
            <person name="Barker E."/>
            <person name="Bennetzen J."/>
            <person name="Bezanilla M."/>
            <person name="Blankenship R."/>
            <person name="Cho S.H."/>
            <person name="Dutcher S."/>
            <person name="Estelle M."/>
            <person name="Fawcett J.A."/>
            <person name="Gundlach H."/>
            <person name="Hanada K."/>
            <person name="Heyl A."/>
            <person name="Hicks K.A."/>
            <person name="Hugh J."/>
            <person name="Lohr M."/>
            <person name="Mayer K."/>
            <person name="Melkozernov A."/>
            <person name="Murata T."/>
            <person name="Nelson D."/>
            <person name="Pils B."/>
            <person name="Prigge M."/>
            <person name="Reiss B."/>
            <person name="Renner T."/>
            <person name="Rombauts S."/>
            <person name="Rushton P."/>
            <person name="Sanderfoot A."/>
            <person name="Schween G."/>
            <person name="Shiu S.-H."/>
            <person name="Stueber K."/>
            <person name="Theodoulou F.L."/>
            <person name="Tu H."/>
            <person name="Van de Peer Y."/>
            <person name="Verrier P.J."/>
            <person name="Waters E."/>
            <person name="Wood A."/>
            <person name="Yang L."/>
            <person name="Cove D."/>
            <person name="Cuming A."/>
            <person name="Hasebe M."/>
            <person name="Lucas S."/>
            <person name="Mishler D.B."/>
            <person name="Reski R."/>
            <person name="Grigoriev I."/>
            <person name="Quatrano R.S."/>
            <person name="Boore J.L."/>
        </authorList>
    </citation>
    <scope>NUCLEOTIDE SEQUENCE [LARGE SCALE GENOMIC DNA]</scope>
    <source>
        <strain evidence="4 5">cv. Gransden 2004</strain>
    </source>
</reference>
<dbReference type="PANTHER" id="PTHR31852">
    <property type="entry name" value="LATE EMBRYOGENESIS ABUNDANT (LEA) HYDROXYPROLINE-RICH GLYCOPROTEIN FAMILY"/>
    <property type="match status" value="1"/>
</dbReference>
<dbReference type="Gene3D" id="2.60.40.1820">
    <property type="match status" value="1"/>
</dbReference>
<dbReference type="SUPFAM" id="SSF117070">
    <property type="entry name" value="LEA14-like"/>
    <property type="match status" value="1"/>
</dbReference>